<name>A0ABQ8G166_9PEZI</name>
<sequence>MLTLQKSFLQAFLSPLSIALFFLCSAGVRSQSLVAVTRTTGICHERMPELSTRPKVAYCRVGVSLRDNAMPFR</sequence>
<feature type="signal peptide" evidence="1">
    <location>
        <begin position="1"/>
        <end position="30"/>
    </location>
</feature>
<keyword evidence="1" id="KW-0732">Signal</keyword>
<evidence type="ECO:0000313" key="3">
    <source>
        <dbReference type="Proteomes" id="UP000774617"/>
    </source>
</evidence>
<keyword evidence="3" id="KW-1185">Reference proteome</keyword>
<proteinExistence type="predicted"/>
<evidence type="ECO:0008006" key="4">
    <source>
        <dbReference type="Google" id="ProtNLM"/>
    </source>
</evidence>
<dbReference type="EMBL" id="JAGTJR010000028">
    <property type="protein sequence ID" value="KAH7042003.1"/>
    <property type="molecule type" value="Genomic_DNA"/>
</dbReference>
<accession>A0ABQ8G166</accession>
<reference evidence="2 3" key="1">
    <citation type="journal article" date="2021" name="Nat. Commun.">
        <title>Genetic determinants of endophytism in the Arabidopsis root mycobiome.</title>
        <authorList>
            <person name="Mesny F."/>
            <person name="Miyauchi S."/>
            <person name="Thiergart T."/>
            <person name="Pickel B."/>
            <person name="Atanasova L."/>
            <person name="Karlsson M."/>
            <person name="Huettel B."/>
            <person name="Barry K.W."/>
            <person name="Haridas S."/>
            <person name="Chen C."/>
            <person name="Bauer D."/>
            <person name="Andreopoulos W."/>
            <person name="Pangilinan J."/>
            <person name="LaButti K."/>
            <person name="Riley R."/>
            <person name="Lipzen A."/>
            <person name="Clum A."/>
            <person name="Drula E."/>
            <person name="Henrissat B."/>
            <person name="Kohler A."/>
            <person name="Grigoriev I.V."/>
            <person name="Martin F.M."/>
            <person name="Hacquard S."/>
        </authorList>
    </citation>
    <scope>NUCLEOTIDE SEQUENCE [LARGE SCALE GENOMIC DNA]</scope>
    <source>
        <strain evidence="2 3">MPI-SDFR-AT-0080</strain>
    </source>
</reference>
<organism evidence="2 3">
    <name type="scientific">Macrophomina phaseolina</name>
    <dbReference type="NCBI Taxonomy" id="35725"/>
    <lineage>
        <taxon>Eukaryota</taxon>
        <taxon>Fungi</taxon>
        <taxon>Dikarya</taxon>
        <taxon>Ascomycota</taxon>
        <taxon>Pezizomycotina</taxon>
        <taxon>Dothideomycetes</taxon>
        <taxon>Dothideomycetes incertae sedis</taxon>
        <taxon>Botryosphaeriales</taxon>
        <taxon>Botryosphaeriaceae</taxon>
        <taxon>Macrophomina</taxon>
    </lineage>
</organism>
<evidence type="ECO:0000313" key="2">
    <source>
        <dbReference type="EMBL" id="KAH7042003.1"/>
    </source>
</evidence>
<protein>
    <recommendedName>
        <fullName evidence="4">Secreted protein</fullName>
    </recommendedName>
</protein>
<evidence type="ECO:0000256" key="1">
    <source>
        <dbReference type="SAM" id="SignalP"/>
    </source>
</evidence>
<gene>
    <name evidence="2" type="ORF">B0J12DRAFT_218780</name>
</gene>
<feature type="chain" id="PRO_5045358385" description="Secreted protein" evidence="1">
    <location>
        <begin position="31"/>
        <end position="73"/>
    </location>
</feature>
<dbReference type="Proteomes" id="UP000774617">
    <property type="component" value="Unassembled WGS sequence"/>
</dbReference>
<comment type="caution">
    <text evidence="2">The sequence shown here is derived from an EMBL/GenBank/DDBJ whole genome shotgun (WGS) entry which is preliminary data.</text>
</comment>